<protein>
    <submittedName>
        <fullName evidence="2">Uncharacterized protein</fullName>
    </submittedName>
</protein>
<dbReference type="AlphaFoldDB" id="A0AAD4G604"/>
<feature type="compositionally biased region" description="Pro residues" evidence="1">
    <location>
        <begin position="47"/>
        <end position="58"/>
    </location>
</feature>
<dbReference type="Proteomes" id="UP001194468">
    <property type="component" value="Unassembled WGS sequence"/>
</dbReference>
<sequence length="101" mass="11031">MTCPPDVPLPPIPSDDQGVDSESDKSKKSLPAEHMRSSMSHSNTPMRPLPIQPIPSPVPGSDESESHDAIEEDTLRQNWQGSDGDLPSDIVVRRTAPYTRS</sequence>
<reference evidence="2" key="2">
    <citation type="journal article" date="2020" name="Nat. Commun.">
        <title>Large-scale genome sequencing of mycorrhizal fungi provides insights into the early evolution of symbiotic traits.</title>
        <authorList>
            <person name="Miyauchi S."/>
            <person name="Kiss E."/>
            <person name="Kuo A."/>
            <person name="Drula E."/>
            <person name="Kohler A."/>
            <person name="Sanchez-Garcia M."/>
            <person name="Morin E."/>
            <person name="Andreopoulos B."/>
            <person name="Barry K.W."/>
            <person name="Bonito G."/>
            <person name="Buee M."/>
            <person name="Carver A."/>
            <person name="Chen C."/>
            <person name="Cichocki N."/>
            <person name="Clum A."/>
            <person name="Culley D."/>
            <person name="Crous P.W."/>
            <person name="Fauchery L."/>
            <person name="Girlanda M."/>
            <person name="Hayes R.D."/>
            <person name="Keri Z."/>
            <person name="LaButti K."/>
            <person name="Lipzen A."/>
            <person name="Lombard V."/>
            <person name="Magnuson J."/>
            <person name="Maillard F."/>
            <person name="Murat C."/>
            <person name="Nolan M."/>
            <person name="Ohm R.A."/>
            <person name="Pangilinan J."/>
            <person name="Pereira M.F."/>
            <person name="Perotto S."/>
            <person name="Peter M."/>
            <person name="Pfister S."/>
            <person name="Riley R."/>
            <person name="Sitrit Y."/>
            <person name="Stielow J.B."/>
            <person name="Szollosi G."/>
            <person name="Zifcakova L."/>
            <person name="Stursova M."/>
            <person name="Spatafora J.W."/>
            <person name="Tedersoo L."/>
            <person name="Vaario L.M."/>
            <person name="Yamada A."/>
            <person name="Yan M."/>
            <person name="Wang P."/>
            <person name="Xu J."/>
            <person name="Bruns T."/>
            <person name="Baldrian P."/>
            <person name="Vilgalys R."/>
            <person name="Dunand C."/>
            <person name="Henrissat B."/>
            <person name="Grigoriev I.V."/>
            <person name="Hibbett D."/>
            <person name="Nagy L.G."/>
            <person name="Martin F.M."/>
        </authorList>
    </citation>
    <scope>NUCLEOTIDE SEQUENCE</scope>
    <source>
        <strain evidence="2">BED1</strain>
    </source>
</reference>
<reference evidence="2" key="1">
    <citation type="submission" date="2019-10" db="EMBL/GenBank/DDBJ databases">
        <authorList>
            <consortium name="DOE Joint Genome Institute"/>
            <person name="Kuo A."/>
            <person name="Miyauchi S."/>
            <person name="Kiss E."/>
            <person name="Drula E."/>
            <person name="Kohler A."/>
            <person name="Sanchez-Garcia M."/>
            <person name="Andreopoulos B."/>
            <person name="Barry K.W."/>
            <person name="Bonito G."/>
            <person name="Buee M."/>
            <person name="Carver A."/>
            <person name="Chen C."/>
            <person name="Cichocki N."/>
            <person name="Clum A."/>
            <person name="Culley D."/>
            <person name="Crous P.W."/>
            <person name="Fauchery L."/>
            <person name="Girlanda M."/>
            <person name="Hayes R."/>
            <person name="Keri Z."/>
            <person name="LaButti K."/>
            <person name="Lipzen A."/>
            <person name="Lombard V."/>
            <person name="Magnuson J."/>
            <person name="Maillard F."/>
            <person name="Morin E."/>
            <person name="Murat C."/>
            <person name="Nolan M."/>
            <person name="Ohm R."/>
            <person name="Pangilinan J."/>
            <person name="Pereira M."/>
            <person name="Perotto S."/>
            <person name="Peter M."/>
            <person name="Riley R."/>
            <person name="Sitrit Y."/>
            <person name="Stielow B."/>
            <person name="Szollosi G."/>
            <person name="Zifcakova L."/>
            <person name="Stursova M."/>
            <person name="Spatafora J.W."/>
            <person name="Tedersoo L."/>
            <person name="Vaario L.-M."/>
            <person name="Yamada A."/>
            <person name="Yan M."/>
            <person name="Wang P."/>
            <person name="Xu J."/>
            <person name="Bruns T."/>
            <person name="Baldrian P."/>
            <person name="Vilgalys R."/>
            <person name="Henrissat B."/>
            <person name="Grigoriev I.V."/>
            <person name="Hibbett D."/>
            <person name="Nagy L.G."/>
            <person name="Martin F.M."/>
        </authorList>
    </citation>
    <scope>NUCLEOTIDE SEQUENCE</scope>
    <source>
        <strain evidence="2">BED1</strain>
    </source>
</reference>
<keyword evidence="3" id="KW-1185">Reference proteome</keyword>
<evidence type="ECO:0000256" key="1">
    <source>
        <dbReference type="SAM" id="MobiDB-lite"/>
    </source>
</evidence>
<evidence type="ECO:0000313" key="2">
    <source>
        <dbReference type="EMBL" id="KAF8419269.1"/>
    </source>
</evidence>
<feature type="region of interest" description="Disordered" evidence="1">
    <location>
        <begin position="1"/>
        <end position="101"/>
    </location>
</feature>
<evidence type="ECO:0000313" key="3">
    <source>
        <dbReference type="Proteomes" id="UP001194468"/>
    </source>
</evidence>
<gene>
    <name evidence="2" type="ORF">L210DRAFT_3655296</name>
</gene>
<feature type="compositionally biased region" description="Basic and acidic residues" evidence="1">
    <location>
        <begin position="22"/>
        <end position="36"/>
    </location>
</feature>
<dbReference type="EMBL" id="WHUW01000178">
    <property type="protein sequence ID" value="KAF8419269.1"/>
    <property type="molecule type" value="Genomic_DNA"/>
</dbReference>
<proteinExistence type="predicted"/>
<accession>A0AAD4G604</accession>
<organism evidence="2 3">
    <name type="scientific">Boletus edulis BED1</name>
    <dbReference type="NCBI Taxonomy" id="1328754"/>
    <lineage>
        <taxon>Eukaryota</taxon>
        <taxon>Fungi</taxon>
        <taxon>Dikarya</taxon>
        <taxon>Basidiomycota</taxon>
        <taxon>Agaricomycotina</taxon>
        <taxon>Agaricomycetes</taxon>
        <taxon>Agaricomycetidae</taxon>
        <taxon>Boletales</taxon>
        <taxon>Boletineae</taxon>
        <taxon>Boletaceae</taxon>
        <taxon>Boletoideae</taxon>
        <taxon>Boletus</taxon>
    </lineage>
</organism>
<comment type="caution">
    <text evidence="2">The sequence shown here is derived from an EMBL/GenBank/DDBJ whole genome shotgun (WGS) entry which is preliminary data.</text>
</comment>
<feature type="compositionally biased region" description="Basic and acidic residues" evidence="1">
    <location>
        <begin position="64"/>
        <end position="75"/>
    </location>
</feature>
<name>A0AAD4G604_BOLED</name>
<feature type="compositionally biased region" description="Pro residues" evidence="1">
    <location>
        <begin position="1"/>
        <end position="13"/>
    </location>
</feature>